<dbReference type="AlphaFoldDB" id="A0A8H6HA22"/>
<dbReference type="Proteomes" id="UP000521943">
    <property type="component" value="Unassembled WGS sequence"/>
</dbReference>
<reference evidence="1 2" key="1">
    <citation type="submission" date="2020-07" db="EMBL/GenBank/DDBJ databases">
        <title>Comparative genomics of pyrophilous fungi reveals a link between fire events and developmental genes.</title>
        <authorList>
            <consortium name="DOE Joint Genome Institute"/>
            <person name="Steindorff A.S."/>
            <person name="Carver A."/>
            <person name="Calhoun S."/>
            <person name="Stillman K."/>
            <person name="Liu H."/>
            <person name="Lipzen A."/>
            <person name="Pangilinan J."/>
            <person name="Labutti K."/>
            <person name="Bruns T.D."/>
            <person name="Grigoriev I.V."/>
        </authorList>
    </citation>
    <scope>NUCLEOTIDE SEQUENCE [LARGE SCALE GENOMIC DNA]</scope>
    <source>
        <strain evidence="1 2">CBS 144469</strain>
    </source>
</reference>
<keyword evidence="2" id="KW-1185">Reference proteome</keyword>
<proteinExistence type="predicted"/>
<gene>
    <name evidence="1" type="ORF">DFP72DRAFT_184536</name>
</gene>
<name>A0A8H6HA22_9AGAR</name>
<dbReference type="OrthoDB" id="10266508at2759"/>
<dbReference type="EMBL" id="JACGCI010000186">
    <property type="protein sequence ID" value="KAF6742391.1"/>
    <property type="molecule type" value="Genomic_DNA"/>
</dbReference>
<evidence type="ECO:0000313" key="2">
    <source>
        <dbReference type="Proteomes" id="UP000521943"/>
    </source>
</evidence>
<sequence>MYWTSRGIWFKLVRNVKRMRSSLTEEVRSIAMVKTAVAWDALTRKITIRVEGEYVEGPLLTLFLRQSSLSFTSSTSPLLASSTPTTLPSFPLNRAIRRRRPPPLASPTPSLLASSFGVVHAYPLGCWLSYNHHQLRLPPLPPSSLHGSVVYVPQNPLARIVSVCLLALRQVRRRRAAPS</sequence>
<accession>A0A8H6HA22</accession>
<protein>
    <submittedName>
        <fullName evidence="1">Uncharacterized protein</fullName>
    </submittedName>
</protein>
<organism evidence="1 2">
    <name type="scientific">Ephemerocybe angulata</name>
    <dbReference type="NCBI Taxonomy" id="980116"/>
    <lineage>
        <taxon>Eukaryota</taxon>
        <taxon>Fungi</taxon>
        <taxon>Dikarya</taxon>
        <taxon>Basidiomycota</taxon>
        <taxon>Agaricomycotina</taxon>
        <taxon>Agaricomycetes</taxon>
        <taxon>Agaricomycetidae</taxon>
        <taxon>Agaricales</taxon>
        <taxon>Agaricineae</taxon>
        <taxon>Psathyrellaceae</taxon>
        <taxon>Ephemerocybe</taxon>
    </lineage>
</organism>
<comment type="caution">
    <text evidence="1">The sequence shown here is derived from an EMBL/GenBank/DDBJ whole genome shotgun (WGS) entry which is preliminary data.</text>
</comment>
<evidence type="ECO:0000313" key="1">
    <source>
        <dbReference type="EMBL" id="KAF6742391.1"/>
    </source>
</evidence>